<keyword evidence="1" id="KW-0812">Transmembrane</keyword>
<protein>
    <submittedName>
        <fullName evidence="2">Uncharacterized protein</fullName>
    </submittedName>
</protein>
<sequence>MQFILAGVLGVIFLGLFIVTKVLGQTNFGSAGMAVFMLLILGILALSGFTYIVFDRNTGTMTKLLLGFIPAKRIPFDQLQGVNIVTQRPGSFNYRVFKKDNQYGRGTLISCGYSKDTDRNAVAFNNEVVPAIHRFLDAVAPLAPAKQAEAITDYQHFTADGSVYTLKIKKIGLLVFGLGFLFIGIHECTPAAWVTETTTIGKLMMCVVPILFGVIFTAAAFTKITFDTSARIVERKSPIMLGNHRFSFNEFSHFQTIRKTYNGIYAGTDVQMYFLEKSSGKAKSMLLTSFRNTRHIDRFVEEVKSIMK</sequence>
<organism evidence="2 3">
    <name type="scientific">Chitinophaga agrisoli</name>
    <dbReference type="NCBI Taxonomy" id="2607653"/>
    <lineage>
        <taxon>Bacteria</taxon>
        <taxon>Pseudomonadati</taxon>
        <taxon>Bacteroidota</taxon>
        <taxon>Chitinophagia</taxon>
        <taxon>Chitinophagales</taxon>
        <taxon>Chitinophagaceae</taxon>
        <taxon>Chitinophaga</taxon>
    </lineage>
</organism>
<feature type="transmembrane region" description="Helical" evidence="1">
    <location>
        <begin position="34"/>
        <end position="54"/>
    </location>
</feature>
<feature type="transmembrane region" description="Helical" evidence="1">
    <location>
        <begin position="171"/>
        <end position="194"/>
    </location>
</feature>
<gene>
    <name evidence="2" type="ORF">F0L74_26350</name>
</gene>
<feature type="transmembrane region" description="Helical" evidence="1">
    <location>
        <begin position="200"/>
        <end position="221"/>
    </location>
</feature>
<dbReference type="EMBL" id="VUOC01000004">
    <property type="protein sequence ID" value="KAA2239716.1"/>
    <property type="molecule type" value="Genomic_DNA"/>
</dbReference>
<keyword evidence="3" id="KW-1185">Reference proteome</keyword>
<reference evidence="2 3" key="2">
    <citation type="submission" date="2019-09" db="EMBL/GenBank/DDBJ databases">
        <authorList>
            <person name="Jin C."/>
        </authorList>
    </citation>
    <scope>NUCLEOTIDE SEQUENCE [LARGE SCALE GENOMIC DNA]</scope>
    <source>
        <strain evidence="2 3">BN140078</strain>
    </source>
</reference>
<keyword evidence="1" id="KW-0472">Membrane</keyword>
<keyword evidence="1" id="KW-1133">Transmembrane helix</keyword>
<evidence type="ECO:0000256" key="1">
    <source>
        <dbReference type="SAM" id="Phobius"/>
    </source>
</evidence>
<dbReference type="RefSeq" id="WP_149840893.1">
    <property type="nucleotide sequence ID" value="NZ_VUOC01000004.1"/>
</dbReference>
<dbReference type="AlphaFoldDB" id="A0A5B2VMS4"/>
<reference evidence="2 3" key="1">
    <citation type="submission" date="2019-09" db="EMBL/GenBank/DDBJ databases">
        <title>Chitinophaga ginsengihumi sp. nov., isolated from soil of ginseng rhizosphere.</title>
        <authorList>
            <person name="Lee J."/>
        </authorList>
    </citation>
    <scope>NUCLEOTIDE SEQUENCE [LARGE SCALE GENOMIC DNA]</scope>
    <source>
        <strain evidence="2 3">BN140078</strain>
    </source>
</reference>
<dbReference type="Proteomes" id="UP000324611">
    <property type="component" value="Unassembled WGS sequence"/>
</dbReference>
<evidence type="ECO:0000313" key="3">
    <source>
        <dbReference type="Proteomes" id="UP000324611"/>
    </source>
</evidence>
<proteinExistence type="predicted"/>
<accession>A0A5B2VMS4</accession>
<name>A0A5B2VMS4_9BACT</name>
<evidence type="ECO:0000313" key="2">
    <source>
        <dbReference type="EMBL" id="KAA2239716.1"/>
    </source>
</evidence>
<comment type="caution">
    <text evidence="2">The sequence shown here is derived from an EMBL/GenBank/DDBJ whole genome shotgun (WGS) entry which is preliminary data.</text>
</comment>